<feature type="binding site" evidence="4">
    <location>
        <position position="13"/>
    </location>
    <ligand>
        <name>Mg(2+)</name>
        <dbReference type="ChEBI" id="CHEBI:18420"/>
    </ligand>
</feature>
<keyword evidence="1 3" id="KW-0547">Nucleotide-binding</keyword>
<dbReference type="RefSeq" id="XP_026075870.1">
    <property type="nucleotide sequence ID" value="XM_026220085.1"/>
</dbReference>
<dbReference type="GO" id="GO:0046872">
    <property type="term" value="F:metal ion binding"/>
    <property type="evidence" value="ECO:0007669"/>
    <property type="project" value="UniProtKB-KW"/>
</dbReference>
<dbReference type="PANTHER" id="PTHR46688">
    <property type="entry name" value="ADP-RIBOSYLATION FACTOR-LIKE PROTEIN 16"/>
    <property type="match status" value="1"/>
</dbReference>
<dbReference type="GO" id="GO:0005525">
    <property type="term" value="F:GTP binding"/>
    <property type="evidence" value="ECO:0007669"/>
    <property type="project" value="UniProtKB-KW"/>
</dbReference>
<reference evidence="6" key="1">
    <citation type="submission" date="2025-08" db="UniProtKB">
        <authorList>
            <consortium name="RefSeq"/>
        </authorList>
    </citation>
    <scope>IDENTIFICATION</scope>
    <source>
        <strain evidence="6">Wakin</strain>
        <tissue evidence="6">Muscle</tissue>
    </source>
</reference>
<dbReference type="Proteomes" id="UP000515129">
    <property type="component" value="Chromosome 3"/>
</dbReference>
<evidence type="ECO:0000256" key="2">
    <source>
        <dbReference type="ARBA" id="ARBA00023134"/>
    </source>
</evidence>
<dbReference type="Gene3D" id="3.40.50.300">
    <property type="entry name" value="P-loop containing nucleotide triphosphate hydrolases"/>
    <property type="match status" value="1"/>
</dbReference>
<dbReference type="Pfam" id="PF00025">
    <property type="entry name" value="Arf"/>
    <property type="match status" value="1"/>
</dbReference>
<dbReference type="GeneID" id="113054493"/>
<gene>
    <name evidence="6" type="primary">LOC113054493</name>
</gene>
<dbReference type="KEGG" id="caua:113054493"/>
<evidence type="ECO:0000256" key="3">
    <source>
        <dbReference type="PIRSR" id="PIRSR606689-1"/>
    </source>
</evidence>
<evidence type="ECO:0000256" key="4">
    <source>
        <dbReference type="PIRSR" id="PIRSR606689-2"/>
    </source>
</evidence>
<name>A0A6P6KU67_CARAU</name>
<dbReference type="SUPFAM" id="SSF52540">
    <property type="entry name" value="P-loop containing nucleoside triphosphate hydrolases"/>
    <property type="match status" value="1"/>
</dbReference>
<dbReference type="PANTHER" id="PTHR46688:SF1">
    <property type="entry name" value="ADP-RIBOSYLATION FACTOR-LIKE PROTEIN 16"/>
    <property type="match status" value="1"/>
</dbReference>
<keyword evidence="4" id="KW-0479">Metal-binding</keyword>
<dbReference type="InterPro" id="IPR027417">
    <property type="entry name" value="P-loop_NTPase"/>
</dbReference>
<dbReference type="AlphaFoldDB" id="A0A6P6KU67"/>
<dbReference type="GO" id="GO:0003924">
    <property type="term" value="F:GTPase activity"/>
    <property type="evidence" value="ECO:0007669"/>
    <property type="project" value="InterPro"/>
</dbReference>
<proteinExistence type="predicted"/>
<evidence type="ECO:0000256" key="1">
    <source>
        <dbReference type="ARBA" id="ARBA00022741"/>
    </source>
</evidence>
<dbReference type="OrthoDB" id="365445at2759"/>
<protein>
    <submittedName>
        <fullName evidence="6">ADP-ribosylation factor-like protein 16</fullName>
    </submittedName>
</protein>
<evidence type="ECO:0000313" key="6">
    <source>
        <dbReference type="RefSeq" id="XP_026075870.1"/>
    </source>
</evidence>
<feature type="binding site" evidence="3">
    <location>
        <position position="60"/>
    </location>
    <ligand>
        <name>GTP</name>
        <dbReference type="ChEBI" id="CHEBI:37565"/>
    </ligand>
</feature>
<keyword evidence="5" id="KW-1185">Reference proteome</keyword>
<keyword evidence="4" id="KW-0460">Magnesium</keyword>
<dbReference type="InterPro" id="IPR006689">
    <property type="entry name" value="Small_GTPase_ARF/SAR"/>
</dbReference>
<evidence type="ECO:0000313" key="5">
    <source>
        <dbReference type="Proteomes" id="UP000515129"/>
    </source>
</evidence>
<feature type="binding site" evidence="3">
    <location>
        <begin position="6"/>
        <end position="13"/>
    </location>
    <ligand>
        <name>GTP</name>
        <dbReference type="ChEBI" id="CHEBI:37565"/>
    </ligand>
</feature>
<accession>A0A6P6KU67</accession>
<organism evidence="5 6">
    <name type="scientific">Carassius auratus</name>
    <name type="common">Goldfish</name>
    <dbReference type="NCBI Taxonomy" id="7957"/>
    <lineage>
        <taxon>Eukaryota</taxon>
        <taxon>Metazoa</taxon>
        <taxon>Chordata</taxon>
        <taxon>Craniata</taxon>
        <taxon>Vertebrata</taxon>
        <taxon>Euteleostomi</taxon>
        <taxon>Actinopterygii</taxon>
        <taxon>Neopterygii</taxon>
        <taxon>Teleostei</taxon>
        <taxon>Ostariophysi</taxon>
        <taxon>Cypriniformes</taxon>
        <taxon>Cyprinidae</taxon>
        <taxon>Cyprininae</taxon>
        <taxon>Carassius</taxon>
    </lineage>
</organism>
<sequence>MCLLLGATGVGKTLLLKRLQNILQFSSCLHKLQKYVLNVGTNLTDLILRRRKITVVELGGCMEPIWPKYYVDSTSVIFVVDCASVVQISSSCVQLLSVLSAEPLQSALCSYSSTHSLLSM</sequence>
<keyword evidence="2 3" id="KW-0342">GTP-binding</keyword>